<gene>
    <name evidence="5" type="ORF">ACCI49_23875</name>
</gene>
<dbReference type="Proteomes" id="UP001569428">
    <property type="component" value="Unassembled WGS sequence"/>
</dbReference>
<dbReference type="PANTHER" id="PTHR32176:SF92">
    <property type="entry name" value="XYLOSE ISOMERASE"/>
    <property type="match status" value="1"/>
</dbReference>
<evidence type="ECO:0000256" key="1">
    <source>
        <dbReference type="ARBA" id="ARBA00010240"/>
    </source>
</evidence>
<reference evidence="5 6" key="1">
    <citation type="submission" date="2024-08" db="EMBL/GenBank/DDBJ databases">
        <authorList>
            <person name="Ishaq N."/>
        </authorList>
    </citation>
    <scope>NUCLEOTIDE SEQUENCE [LARGE SCALE GENOMIC DNA]</scope>
    <source>
        <strain evidence="5 6">DSM 18651</strain>
    </source>
</reference>
<feature type="active site" description="Nucleophile" evidence="3">
    <location>
        <position position="96"/>
    </location>
</feature>
<dbReference type="PROSITE" id="PS51635">
    <property type="entry name" value="PNPLA"/>
    <property type="match status" value="1"/>
</dbReference>
<dbReference type="InterPro" id="IPR002641">
    <property type="entry name" value="PNPLA_dom"/>
</dbReference>
<evidence type="ECO:0000313" key="5">
    <source>
        <dbReference type="EMBL" id="MFA0813911.1"/>
    </source>
</evidence>
<proteinExistence type="inferred from homology"/>
<dbReference type="Gene3D" id="3.40.1090.10">
    <property type="entry name" value="Cytosolic phospholipase A2 catalytic domain"/>
    <property type="match status" value="1"/>
</dbReference>
<dbReference type="CDD" id="cd07199">
    <property type="entry name" value="Pat17_PNPLA8_PNPLA9_like"/>
    <property type="match status" value="1"/>
</dbReference>
<dbReference type="SUPFAM" id="SSF52151">
    <property type="entry name" value="FabD/lysophospholipase-like"/>
    <property type="match status" value="1"/>
</dbReference>
<feature type="short sequence motif" description="GXGXXG" evidence="3">
    <location>
        <begin position="62"/>
        <end position="67"/>
    </location>
</feature>
<name>A0ABV4P6B1_9GAMM</name>
<comment type="similarity">
    <text evidence="1">Belongs to the patatin family.</text>
</comment>
<keyword evidence="3" id="KW-0378">Hydrolase</keyword>
<dbReference type="RefSeq" id="WP_371841747.1">
    <property type="nucleotide sequence ID" value="NZ_JBGMEK010000167.1"/>
</dbReference>
<keyword evidence="3" id="KW-0442">Lipid degradation</keyword>
<evidence type="ECO:0000256" key="2">
    <source>
        <dbReference type="ARBA" id="ARBA00023098"/>
    </source>
</evidence>
<evidence type="ECO:0000256" key="3">
    <source>
        <dbReference type="PROSITE-ProRule" id="PRU01161"/>
    </source>
</evidence>
<keyword evidence="6" id="KW-1185">Reference proteome</keyword>
<keyword evidence="2 3" id="KW-0443">Lipid metabolism</keyword>
<feature type="domain" description="PNPLA" evidence="4">
    <location>
        <begin position="58"/>
        <end position="259"/>
    </location>
</feature>
<dbReference type="EMBL" id="JBGMEK010000167">
    <property type="protein sequence ID" value="MFA0813911.1"/>
    <property type="molecule type" value="Genomic_DNA"/>
</dbReference>
<feature type="active site" description="Proton acceptor" evidence="3">
    <location>
        <position position="246"/>
    </location>
</feature>
<evidence type="ECO:0000259" key="4">
    <source>
        <dbReference type="PROSITE" id="PS51635"/>
    </source>
</evidence>
<evidence type="ECO:0000313" key="6">
    <source>
        <dbReference type="Proteomes" id="UP001569428"/>
    </source>
</evidence>
<dbReference type="PANTHER" id="PTHR32176">
    <property type="entry name" value="XYLOSE ISOMERASE"/>
    <property type="match status" value="1"/>
</dbReference>
<sequence>MLKNSLLIVLAILIIYTGSAYVYNNYFTQSITFDKKSIGLKQIKDTTNIRKKDTINILIIDGGGVRGLIPLYVLKYIESRLDIPITEAFDIYSGVSTGAIIASGINIPKEFIPSRYKNNLSTTEYLIELYKEESDYLFSSPWYHKVLTGAGLFSPSYLGDRLHQILEKHYTKSLSFTELKNYVIIPTLDIHSGEVHLFKNRGNAVYQLPTNSLYQLITAAVSAETAFPPVAFRSAGQINQHSYFADAALAMNNPTSIVLLDVVRQFPDKNYYILILGAGSPPLTSTNVEYSELKNWGRMRWIRDALSTLQIHMDHQQIYALELAKLLSREGRITYHYLNVEVINPFVDVFEYDSIKHLKKHANRLIESNEEKIQEIIQSLTPQKTPAAHLPTEQLLIVQ</sequence>
<accession>A0ABV4P6B1</accession>
<protein>
    <submittedName>
        <fullName evidence="5">Patatin-like phospholipase family protein</fullName>
    </submittedName>
</protein>
<comment type="caution">
    <text evidence="3">Lacks conserved residue(s) required for the propagation of feature annotation.</text>
</comment>
<dbReference type="Pfam" id="PF01734">
    <property type="entry name" value="Patatin"/>
    <property type="match status" value="1"/>
</dbReference>
<organism evidence="5 6">
    <name type="scientific">Microbulbifer epialgicus</name>
    <dbReference type="NCBI Taxonomy" id="393907"/>
    <lineage>
        <taxon>Bacteria</taxon>
        <taxon>Pseudomonadati</taxon>
        <taxon>Pseudomonadota</taxon>
        <taxon>Gammaproteobacteria</taxon>
        <taxon>Cellvibrionales</taxon>
        <taxon>Microbulbiferaceae</taxon>
        <taxon>Microbulbifer</taxon>
    </lineage>
</organism>
<feature type="short sequence motif" description="GXSXG" evidence="3">
    <location>
        <begin position="94"/>
        <end position="98"/>
    </location>
</feature>
<dbReference type="InterPro" id="IPR016035">
    <property type="entry name" value="Acyl_Trfase/lysoPLipase"/>
</dbReference>
<comment type="caution">
    <text evidence="5">The sequence shown here is derived from an EMBL/GenBank/DDBJ whole genome shotgun (WGS) entry which is preliminary data.</text>
</comment>